<keyword evidence="1" id="KW-1133">Transmembrane helix</keyword>
<organism evidence="2">
    <name type="scientific">Bacillus thuringiensis</name>
    <dbReference type="NCBI Taxonomy" id="1428"/>
    <lineage>
        <taxon>Bacteria</taxon>
        <taxon>Bacillati</taxon>
        <taxon>Bacillota</taxon>
        <taxon>Bacilli</taxon>
        <taxon>Bacillales</taxon>
        <taxon>Bacillaceae</taxon>
        <taxon>Bacillus</taxon>
        <taxon>Bacillus cereus group</taxon>
    </lineage>
</organism>
<dbReference type="EMBL" id="VLPO01000099">
    <property type="protein sequence ID" value="KAB1346943.1"/>
    <property type="molecule type" value="Genomic_DNA"/>
</dbReference>
<evidence type="ECO:0000313" key="2">
    <source>
        <dbReference type="EMBL" id="KAB1346943.1"/>
    </source>
</evidence>
<name>A0A643MJF8_BACTU</name>
<protein>
    <submittedName>
        <fullName evidence="2">Uncharacterized protein</fullName>
    </submittedName>
</protein>
<feature type="transmembrane region" description="Helical" evidence="1">
    <location>
        <begin position="35"/>
        <end position="55"/>
    </location>
</feature>
<proteinExistence type="predicted"/>
<gene>
    <name evidence="2" type="ORF">FPG91_29010</name>
</gene>
<comment type="caution">
    <text evidence="2">The sequence shown here is derived from an EMBL/GenBank/DDBJ whole genome shotgun (WGS) entry which is preliminary data.</text>
</comment>
<sequence length="83" mass="9834">MIRLFIRDHIPLICFTIIQLLAIFLVYWFDGHNHITTALYAMFLGAFFMGSYLVFRYFTHRSFYERLANPMQSLGATRFSISV</sequence>
<keyword evidence="1" id="KW-0472">Membrane</keyword>
<keyword evidence="1" id="KW-0812">Transmembrane</keyword>
<reference evidence="2" key="1">
    <citation type="submission" date="2019-07" db="EMBL/GenBank/DDBJ databases">
        <title>Draft genome sequence of Bacillus thuringiensis strain PT02.</title>
        <authorList>
            <person name="Nguyen H."/>
            <person name="Nguyen L.N."/>
            <person name="Nguyen H.T.T."/>
            <person name="Nguyen D.V."/>
            <person name="Le H.T.T."/>
        </authorList>
    </citation>
    <scope>NUCLEOTIDE SEQUENCE</scope>
    <source>
        <strain evidence="2">PT02</strain>
    </source>
</reference>
<dbReference type="AlphaFoldDB" id="A0A643MJF8"/>
<evidence type="ECO:0000256" key="1">
    <source>
        <dbReference type="SAM" id="Phobius"/>
    </source>
</evidence>
<feature type="transmembrane region" description="Helical" evidence="1">
    <location>
        <begin position="12"/>
        <end position="29"/>
    </location>
</feature>
<accession>A0A643MJF8</accession>
<dbReference type="KEGG" id="bthy:AQ980_14205"/>